<dbReference type="OrthoDB" id="416253at2759"/>
<dbReference type="InterPro" id="IPR020471">
    <property type="entry name" value="AKR"/>
</dbReference>
<dbReference type="InterPro" id="IPR036812">
    <property type="entry name" value="NAD(P)_OxRdtase_dom_sf"/>
</dbReference>
<dbReference type="PANTHER" id="PTHR43827:SF3">
    <property type="entry name" value="NADP-DEPENDENT OXIDOREDUCTASE DOMAIN-CONTAINING PROTEIN"/>
    <property type="match status" value="1"/>
</dbReference>
<gene>
    <name evidence="3" type="ORF">H310_11427</name>
</gene>
<keyword evidence="1" id="KW-0521">NADP</keyword>
<evidence type="ECO:0000256" key="2">
    <source>
        <dbReference type="ARBA" id="ARBA00023002"/>
    </source>
</evidence>
<protein>
    <submittedName>
        <fullName evidence="3">Uncharacterized protein</fullName>
    </submittedName>
</protein>
<dbReference type="AlphaFoldDB" id="A0A024TM98"/>
<evidence type="ECO:0000313" key="3">
    <source>
        <dbReference type="EMBL" id="ETV95163.1"/>
    </source>
</evidence>
<proteinExistence type="predicted"/>
<keyword evidence="2" id="KW-0560">Oxidoreductase</keyword>
<dbReference type="Gene3D" id="3.20.20.100">
    <property type="entry name" value="NADP-dependent oxidoreductase domain"/>
    <property type="match status" value="1"/>
</dbReference>
<organism evidence="3">
    <name type="scientific">Aphanomyces invadans</name>
    <dbReference type="NCBI Taxonomy" id="157072"/>
    <lineage>
        <taxon>Eukaryota</taxon>
        <taxon>Sar</taxon>
        <taxon>Stramenopiles</taxon>
        <taxon>Oomycota</taxon>
        <taxon>Saprolegniomycetes</taxon>
        <taxon>Saprolegniales</taxon>
        <taxon>Verrucalvaceae</taxon>
        <taxon>Aphanomyces</taxon>
    </lineage>
</organism>
<dbReference type="RefSeq" id="XP_008876336.1">
    <property type="nucleotide sequence ID" value="XM_008878114.1"/>
</dbReference>
<evidence type="ECO:0000256" key="1">
    <source>
        <dbReference type="ARBA" id="ARBA00022857"/>
    </source>
</evidence>
<dbReference type="SUPFAM" id="SSF51430">
    <property type="entry name" value="NAD(P)-linked oxidoreductase"/>
    <property type="match status" value="1"/>
</dbReference>
<dbReference type="STRING" id="157072.A0A024TM98"/>
<dbReference type="PANTHER" id="PTHR43827">
    <property type="entry name" value="2,5-DIKETO-D-GLUCONIC ACID REDUCTASE"/>
    <property type="match status" value="1"/>
</dbReference>
<dbReference type="GeneID" id="20088477"/>
<dbReference type="GO" id="GO:0016616">
    <property type="term" value="F:oxidoreductase activity, acting on the CH-OH group of donors, NAD or NADP as acceptor"/>
    <property type="evidence" value="ECO:0007669"/>
    <property type="project" value="UniProtKB-ARBA"/>
</dbReference>
<name>A0A024TM98_9STRA</name>
<sequence>MRRRNGVEIPFFGLGTSHNGGYSHEDVVASIQLGVRTIDTATRMDASRGSPRPFPQPSPSPGILIFYDDNGHDNAIKSAEASHSRLKTNYIDIYVLQWFDIDQAQSADQRRHLVLVHLYSISKARAIGVGNLVQSHLEQLEADFHVTGIAEMPHIS</sequence>
<accession>A0A024TM98</accession>
<dbReference type="EMBL" id="KI913982">
    <property type="protein sequence ID" value="ETV95163.1"/>
    <property type="molecule type" value="Genomic_DNA"/>
</dbReference>
<dbReference type="VEuPathDB" id="FungiDB:H310_11427"/>
<reference evidence="3" key="1">
    <citation type="submission" date="2013-12" db="EMBL/GenBank/DDBJ databases">
        <title>The Genome Sequence of Aphanomyces invadans NJM9701.</title>
        <authorList>
            <consortium name="The Broad Institute Genomics Platform"/>
            <person name="Russ C."/>
            <person name="Tyler B."/>
            <person name="van West P."/>
            <person name="Dieguez-Uribeondo J."/>
            <person name="Young S.K."/>
            <person name="Zeng Q."/>
            <person name="Gargeya S."/>
            <person name="Fitzgerald M."/>
            <person name="Abouelleil A."/>
            <person name="Alvarado L."/>
            <person name="Chapman S.B."/>
            <person name="Gainer-Dewar J."/>
            <person name="Goldberg J."/>
            <person name="Griggs A."/>
            <person name="Gujja S."/>
            <person name="Hansen M."/>
            <person name="Howarth C."/>
            <person name="Imamovic A."/>
            <person name="Ireland A."/>
            <person name="Larimer J."/>
            <person name="McCowan C."/>
            <person name="Murphy C."/>
            <person name="Pearson M."/>
            <person name="Poon T.W."/>
            <person name="Priest M."/>
            <person name="Roberts A."/>
            <person name="Saif S."/>
            <person name="Shea T."/>
            <person name="Sykes S."/>
            <person name="Wortman J."/>
            <person name="Nusbaum C."/>
            <person name="Birren B."/>
        </authorList>
    </citation>
    <scope>NUCLEOTIDE SEQUENCE [LARGE SCALE GENOMIC DNA]</scope>
    <source>
        <strain evidence="3">NJM9701</strain>
    </source>
</reference>